<comment type="subcellular location">
    <subcellularLocation>
        <location evidence="1">Membrane</location>
        <topology evidence="1">Multi-pass membrane protein</topology>
    </subcellularLocation>
</comment>
<keyword evidence="2" id="KW-0328">Glycosyltransferase</keyword>
<sequence>MRAALGITNSLSSVSKFISDWTPWAMLVTYGTFSFFAFVAMPDEAHSIVWYILALLQTFVTLTVLTEALQSVQPNVQARRQLRKSIRQQDYPELDIRQCPHIDLCIVAYLPNERDIIVQQVKYAAREINYPKNKFTVNVVYNTPHEIQPTESDLEALQRQDKNVRIVKVPNSKSKAANINHFLSLPDTKGDIITVLDTDHFCEPNALRWVAHRFQKGDVDIVQGRCCIYNVEHSFLTRMVAAEFDTIYGVFHPGRASLHGYGLFGGSNGHWSASLLKTLKMDGSMLTEDIDSTLRALTSQARVAYDLKVITYEQAPITTRGLLRQRLRWAQGWTQVTIRHTIPALKLGVHGSFWRSRMGLFFLLSFRELYFHLVLQLFFLIVSSFITNPPHTWDQLYSSFVGFKLSVWMLALNAVAIFVCTCITLRNRSAFVSALDIVVFGFFSPIYFTIVSFMAIFGHFRQFAGYSVWNVTERKRSSV</sequence>
<dbReference type="GO" id="GO:0016757">
    <property type="term" value="F:glycosyltransferase activity"/>
    <property type="evidence" value="ECO:0007669"/>
    <property type="project" value="UniProtKB-KW"/>
</dbReference>
<dbReference type="PANTHER" id="PTHR43867">
    <property type="entry name" value="CELLULOSE SYNTHASE CATALYTIC SUBUNIT A [UDP-FORMING]"/>
    <property type="match status" value="1"/>
</dbReference>
<keyword evidence="3" id="KW-0808">Transferase</keyword>
<keyword evidence="9" id="KW-1185">Reference proteome</keyword>
<dbReference type="PANTHER" id="PTHR43867:SF2">
    <property type="entry name" value="CELLULOSE SYNTHASE CATALYTIC SUBUNIT A [UDP-FORMING]"/>
    <property type="match status" value="1"/>
</dbReference>
<dbReference type="GO" id="GO:0016020">
    <property type="term" value="C:membrane"/>
    <property type="evidence" value="ECO:0007669"/>
    <property type="project" value="UniProtKB-SubCell"/>
</dbReference>
<keyword evidence="6 7" id="KW-0472">Membrane</keyword>
<feature type="transmembrane region" description="Helical" evidence="7">
    <location>
        <begin position="406"/>
        <end position="425"/>
    </location>
</feature>
<name>A0A316YIF4_9BASI</name>
<protein>
    <recommendedName>
        <fullName evidence="10">Glycosyltransferase 2-like domain-containing protein</fullName>
    </recommendedName>
</protein>
<evidence type="ECO:0000256" key="1">
    <source>
        <dbReference type="ARBA" id="ARBA00004141"/>
    </source>
</evidence>
<evidence type="ECO:0000313" key="8">
    <source>
        <dbReference type="EMBL" id="PWN89320.1"/>
    </source>
</evidence>
<reference evidence="8" key="1">
    <citation type="journal article" date="2018" name="Mol. Biol. Evol.">
        <title>Broad Genomic Sampling Reveals a Smut Pathogenic Ancestry of the Fungal Clade Ustilaginomycotina.</title>
        <authorList>
            <person name="Kijpornyongpan T."/>
            <person name="Mondo S.J."/>
            <person name="Barry K."/>
            <person name="Sandor L."/>
            <person name="Lee J."/>
            <person name="Lipzen A."/>
            <person name="Pangilinan J."/>
            <person name="LaButti K."/>
            <person name="Hainaut M."/>
            <person name="Henrissat B."/>
            <person name="Grigoriev I.V."/>
            <person name="Spatafora J.W."/>
            <person name="Aime M.C."/>
        </authorList>
    </citation>
    <scope>NUCLEOTIDE SEQUENCE [LARGE SCALE GENOMIC DNA]</scope>
    <source>
        <strain evidence="8">MCA 4198</strain>
    </source>
</reference>
<organism evidence="8 9">
    <name type="scientific">Acaromyces ingoldii</name>
    <dbReference type="NCBI Taxonomy" id="215250"/>
    <lineage>
        <taxon>Eukaryota</taxon>
        <taxon>Fungi</taxon>
        <taxon>Dikarya</taxon>
        <taxon>Basidiomycota</taxon>
        <taxon>Ustilaginomycotina</taxon>
        <taxon>Exobasidiomycetes</taxon>
        <taxon>Exobasidiales</taxon>
        <taxon>Cryptobasidiaceae</taxon>
        <taxon>Acaromyces</taxon>
    </lineage>
</organism>
<evidence type="ECO:0000256" key="3">
    <source>
        <dbReference type="ARBA" id="ARBA00022679"/>
    </source>
</evidence>
<keyword evidence="4 7" id="KW-0812">Transmembrane</keyword>
<dbReference type="STRING" id="215250.A0A316YIF4"/>
<dbReference type="OrthoDB" id="72851at2759"/>
<evidence type="ECO:0000256" key="7">
    <source>
        <dbReference type="SAM" id="Phobius"/>
    </source>
</evidence>
<dbReference type="InterPro" id="IPR029044">
    <property type="entry name" value="Nucleotide-diphossugar_trans"/>
</dbReference>
<dbReference type="CDD" id="cd06423">
    <property type="entry name" value="CESA_like"/>
    <property type="match status" value="1"/>
</dbReference>
<dbReference type="InterPro" id="IPR050321">
    <property type="entry name" value="Glycosyltr_2/OpgH_subfam"/>
</dbReference>
<feature type="transmembrane region" description="Helical" evidence="7">
    <location>
        <begin position="21"/>
        <end position="42"/>
    </location>
</feature>
<dbReference type="SUPFAM" id="SSF53448">
    <property type="entry name" value="Nucleotide-diphospho-sugar transferases"/>
    <property type="match status" value="1"/>
</dbReference>
<dbReference type="InParanoid" id="A0A316YIF4"/>
<keyword evidence="5 7" id="KW-1133">Transmembrane helix</keyword>
<feature type="transmembrane region" description="Helical" evidence="7">
    <location>
        <begin position="48"/>
        <end position="69"/>
    </location>
</feature>
<evidence type="ECO:0000256" key="5">
    <source>
        <dbReference type="ARBA" id="ARBA00022989"/>
    </source>
</evidence>
<evidence type="ECO:0000256" key="2">
    <source>
        <dbReference type="ARBA" id="ARBA00022676"/>
    </source>
</evidence>
<dbReference type="Pfam" id="PF13641">
    <property type="entry name" value="Glyco_tranf_2_3"/>
    <property type="match status" value="1"/>
</dbReference>
<gene>
    <name evidence="8" type="ORF">FA10DRAFT_141745</name>
</gene>
<dbReference type="GeneID" id="37039959"/>
<dbReference type="AlphaFoldDB" id="A0A316YIF4"/>
<dbReference type="Gene3D" id="3.90.550.10">
    <property type="entry name" value="Spore Coat Polysaccharide Biosynthesis Protein SpsA, Chain A"/>
    <property type="match status" value="1"/>
</dbReference>
<evidence type="ECO:0000313" key="9">
    <source>
        <dbReference type="Proteomes" id="UP000245768"/>
    </source>
</evidence>
<evidence type="ECO:0000256" key="6">
    <source>
        <dbReference type="ARBA" id="ARBA00023136"/>
    </source>
</evidence>
<dbReference type="Proteomes" id="UP000245768">
    <property type="component" value="Unassembled WGS sequence"/>
</dbReference>
<evidence type="ECO:0000256" key="4">
    <source>
        <dbReference type="ARBA" id="ARBA00022692"/>
    </source>
</evidence>
<accession>A0A316YIF4</accession>
<evidence type="ECO:0008006" key="10">
    <source>
        <dbReference type="Google" id="ProtNLM"/>
    </source>
</evidence>
<dbReference type="EMBL" id="KZ819637">
    <property type="protein sequence ID" value="PWN89320.1"/>
    <property type="molecule type" value="Genomic_DNA"/>
</dbReference>
<dbReference type="RefSeq" id="XP_025376518.1">
    <property type="nucleotide sequence ID" value="XM_025518043.1"/>
</dbReference>
<proteinExistence type="predicted"/>
<feature type="transmembrane region" description="Helical" evidence="7">
    <location>
        <begin position="437"/>
        <end position="460"/>
    </location>
</feature>
<feature type="transmembrane region" description="Helical" evidence="7">
    <location>
        <begin position="360"/>
        <end position="386"/>
    </location>
</feature>